<proteinExistence type="predicted"/>
<name>A0A6B9G2H0_9HYPH</name>
<reference evidence="1 2" key="1">
    <citation type="journal article" date="2012" name="Genet. Mol. Biol.">
        <title>Analysis of 16S rRNA and mxaF genes revealing insights into Methylobacterium niche-specific plant association.</title>
        <authorList>
            <person name="Dourado M.N."/>
            <person name="Andreote F.D."/>
            <person name="Dini-Andreote F."/>
            <person name="Conti R."/>
            <person name="Araujo J.M."/>
            <person name="Araujo W.L."/>
        </authorList>
    </citation>
    <scope>NUCLEOTIDE SEQUENCE [LARGE SCALE GENOMIC DNA]</scope>
    <source>
        <strain evidence="1 2">SR1.6/6</strain>
    </source>
</reference>
<accession>A0A6B9G2H0</accession>
<protein>
    <submittedName>
        <fullName evidence="1">DUF1622 domain-containing protein</fullName>
    </submittedName>
</protein>
<reference evidence="1 2" key="2">
    <citation type="journal article" date="2013" name="Genome Announc.">
        <title>Draft Genome Sequence of Methylobacterium mesophilicum Strain SR1.6/6, Isolated from Citrus sinensis.</title>
        <authorList>
            <person name="Marinho Almeida D."/>
            <person name="Dini-Andreote F."/>
            <person name="Camargo Neves A.A."/>
            <person name="Juca Ramos R.T."/>
            <person name="Andreote F.D."/>
            <person name="Carneiro A.R."/>
            <person name="Oliveira de Souza Lima A."/>
            <person name="Caracciolo Gomes de Sa P.H."/>
            <person name="Ribeiro Barbosa M.S."/>
            <person name="Araujo W.L."/>
            <person name="Silva A."/>
        </authorList>
    </citation>
    <scope>NUCLEOTIDE SEQUENCE [LARGE SCALE GENOMIC DNA]</scope>
    <source>
        <strain evidence="1 2">SR1.6/6</strain>
    </source>
</reference>
<dbReference type="OrthoDB" id="9812897at2"/>
<dbReference type="EMBL" id="CP043538">
    <property type="protein sequence ID" value="QGY06044.1"/>
    <property type="molecule type" value="Genomic_DNA"/>
</dbReference>
<gene>
    <name evidence="1" type="ORF">MMSR116_06430</name>
</gene>
<dbReference type="Proteomes" id="UP000012488">
    <property type="component" value="Chromosome"/>
</dbReference>
<sequence length="128" mass="13547">MEETIKAFTLWLAVGTEAAAALIIGLATIEAVLSALLLFVPGLAARQTGEGPQAAKEQVRLRLGRWLAVALEFELGADILRTAVAPTWSEIGQLAAIAAIRTVLNYFLQQEIDKAERRPAAGPAADPG</sequence>
<dbReference type="KEGG" id="mmes:MMSR116_06430"/>
<dbReference type="PANTHER" id="PTHR38468">
    <property type="entry name" value="SLL0939 PROTEIN"/>
    <property type="match status" value="1"/>
</dbReference>
<dbReference type="InterPro" id="IPR012427">
    <property type="entry name" value="DUF1622"/>
</dbReference>
<dbReference type="PANTHER" id="PTHR38468:SF1">
    <property type="entry name" value="SLL0939 PROTEIN"/>
    <property type="match status" value="1"/>
</dbReference>
<dbReference type="AlphaFoldDB" id="A0A6B9G2H0"/>
<organism evidence="1 2">
    <name type="scientific">Methylobacterium mesophilicum SR1.6/6</name>
    <dbReference type="NCBI Taxonomy" id="908290"/>
    <lineage>
        <taxon>Bacteria</taxon>
        <taxon>Pseudomonadati</taxon>
        <taxon>Pseudomonadota</taxon>
        <taxon>Alphaproteobacteria</taxon>
        <taxon>Hyphomicrobiales</taxon>
        <taxon>Methylobacteriaceae</taxon>
        <taxon>Methylobacterium</taxon>
    </lineage>
</organism>
<dbReference type="Pfam" id="PF07784">
    <property type="entry name" value="DUF1622"/>
    <property type="match status" value="1"/>
</dbReference>
<evidence type="ECO:0000313" key="1">
    <source>
        <dbReference type="EMBL" id="QGY06044.1"/>
    </source>
</evidence>
<evidence type="ECO:0000313" key="2">
    <source>
        <dbReference type="Proteomes" id="UP000012488"/>
    </source>
</evidence>